<protein>
    <recommendedName>
        <fullName evidence="5">Probable 5-dehydro-4-deoxyglucarate dehydratase</fullName>
        <ecNumber evidence="5">4.2.1.41</ecNumber>
    </recommendedName>
    <alternativeName>
        <fullName evidence="5">5-keto-4-deoxy-glucarate dehydratase</fullName>
        <shortName evidence="5">KDGDH</shortName>
    </alternativeName>
</protein>
<evidence type="ECO:0000313" key="8">
    <source>
        <dbReference type="Proteomes" id="UP001232973"/>
    </source>
</evidence>
<evidence type="ECO:0000313" key="7">
    <source>
        <dbReference type="EMBL" id="MDQ0189508.1"/>
    </source>
</evidence>
<name>A0ABT9XGT9_9BACL</name>
<dbReference type="Gene3D" id="3.20.20.70">
    <property type="entry name" value="Aldolase class I"/>
    <property type="match status" value="1"/>
</dbReference>
<dbReference type="Proteomes" id="UP001232973">
    <property type="component" value="Unassembled WGS sequence"/>
</dbReference>
<evidence type="ECO:0000256" key="6">
    <source>
        <dbReference type="PIRNR" id="PIRNR001365"/>
    </source>
</evidence>
<dbReference type="PIRSF" id="PIRSF001365">
    <property type="entry name" value="DHDPS"/>
    <property type="match status" value="1"/>
</dbReference>
<dbReference type="SUPFAM" id="SSF51569">
    <property type="entry name" value="Aldolase"/>
    <property type="match status" value="1"/>
</dbReference>
<proteinExistence type="inferred from homology"/>
<accession>A0ABT9XGT9</accession>
<keyword evidence="4 5" id="KW-0456">Lyase</keyword>
<dbReference type="SMART" id="SM01130">
    <property type="entry name" value="DHDPS"/>
    <property type="match status" value="1"/>
</dbReference>
<evidence type="ECO:0000256" key="5">
    <source>
        <dbReference type="HAMAP-Rule" id="MF_00694"/>
    </source>
</evidence>
<evidence type="ECO:0000256" key="2">
    <source>
        <dbReference type="ARBA" id="ARBA00004983"/>
    </source>
</evidence>
<dbReference type="NCBIfam" id="TIGR03249">
    <property type="entry name" value="KdgD"/>
    <property type="match status" value="1"/>
</dbReference>
<gene>
    <name evidence="7" type="ORF">J2S03_001340</name>
</gene>
<evidence type="ECO:0000256" key="3">
    <source>
        <dbReference type="ARBA" id="ARBA00007592"/>
    </source>
</evidence>
<organism evidence="7 8">
    <name type="scientific">Alicyclobacillus cycloheptanicus</name>
    <dbReference type="NCBI Taxonomy" id="1457"/>
    <lineage>
        <taxon>Bacteria</taxon>
        <taxon>Bacillati</taxon>
        <taxon>Bacillota</taxon>
        <taxon>Bacilli</taxon>
        <taxon>Bacillales</taxon>
        <taxon>Alicyclobacillaceae</taxon>
        <taxon>Alicyclobacillus</taxon>
    </lineage>
</organism>
<keyword evidence="8" id="KW-1185">Reference proteome</keyword>
<dbReference type="GO" id="GO:0047448">
    <property type="term" value="F:5-dehydro-4-deoxyglucarate dehydratase activity"/>
    <property type="evidence" value="ECO:0007669"/>
    <property type="project" value="UniProtKB-EC"/>
</dbReference>
<dbReference type="InterPro" id="IPR013785">
    <property type="entry name" value="Aldolase_TIM"/>
</dbReference>
<dbReference type="EMBL" id="JAUSTP010000008">
    <property type="protein sequence ID" value="MDQ0189508.1"/>
    <property type="molecule type" value="Genomic_DNA"/>
</dbReference>
<comment type="similarity">
    <text evidence="3 5 6">Belongs to the DapA family.</text>
</comment>
<comment type="pathway">
    <text evidence="2 5">Carbohydrate acid metabolism; D-glucarate degradation; 2,5-dioxopentanoate from D-glucarate: step 2/2.</text>
</comment>
<dbReference type="PANTHER" id="PTHR12128">
    <property type="entry name" value="DIHYDRODIPICOLINATE SYNTHASE"/>
    <property type="match status" value="1"/>
</dbReference>
<comment type="catalytic activity">
    <reaction evidence="1 5">
        <text>5-dehydro-4-deoxy-D-glucarate + H(+) = 2,5-dioxopentanoate + CO2 + H2O</text>
        <dbReference type="Rhea" id="RHEA:24608"/>
        <dbReference type="ChEBI" id="CHEBI:15377"/>
        <dbReference type="ChEBI" id="CHEBI:15378"/>
        <dbReference type="ChEBI" id="CHEBI:16526"/>
        <dbReference type="ChEBI" id="CHEBI:42819"/>
        <dbReference type="ChEBI" id="CHEBI:58136"/>
        <dbReference type="EC" id="4.2.1.41"/>
    </reaction>
</comment>
<evidence type="ECO:0000256" key="1">
    <source>
        <dbReference type="ARBA" id="ARBA00001446"/>
    </source>
</evidence>
<dbReference type="EC" id="4.2.1.41" evidence="5"/>
<dbReference type="InterPro" id="IPR017655">
    <property type="entry name" value="Dehydro-deoxyglucarate_dehyd"/>
</dbReference>
<dbReference type="Pfam" id="PF00701">
    <property type="entry name" value="DHDPS"/>
    <property type="match status" value="1"/>
</dbReference>
<dbReference type="HAMAP" id="MF_00694">
    <property type="entry name" value="KDGDH"/>
    <property type="match status" value="1"/>
</dbReference>
<dbReference type="PANTHER" id="PTHR12128:SF19">
    <property type="entry name" value="5-DEHYDRO-4-DEOXYGLUCARATE DEHYDRATASE 2-RELATED"/>
    <property type="match status" value="1"/>
</dbReference>
<dbReference type="InterPro" id="IPR002220">
    <property type="entry name" value="DapA-like"/>
</dbReference>
<evidence type="ECO:0000256" key="4">
    <source>
        <dbReference type="ARBA" id="ARBA00023239"/>
    </source>
</evidence>
<sequence>MSTSKVPSGILGFPVTPFTQRGKVDVHALEANVEFLVRSGLSAVFVCCGSGEFQSLSLEECMDIIDTAVGATKGRVPVYVGVGGNLSMALRQLHAAEAAGVDGCLIFPPYLIHGEQEGLYEYVKTIASSSDLNTIIYQRDSAIFTVETVQRLAEIPQVVGLKDGHGNMELNIELVQTLGDRLAWCNGMPFAEVTMPAYAAVGFRTYSSAISNYIPHISRMFFTALENQDREQLHALYQVALMPINQIRKLRKGYAVSLIKAGMEIMGLPTGSMVRPPLVPVEPAHYHMLERVLESVLQAFPVP</sequence>
<dbReference type="NCBIfam" id="NF002958">
    <property type="entry name" value="PRK03620.1"/>
    <property type="match status" value="1"/>
</dbReference>
<comment type="caution">
    <text evidence="7">The sequence shown here is derived from an EMBL/GenBank/DDBJ whole genome shotgun (WGS) entry which is preliminary data.</text>
</comment>
<reference evidence="7 8" key="1">
    <citation type="submission" date="2023-07" db="EMBL/GenBank/DDBJ databases">
        <title>Genomic Encyclopedia of Type Strains, Phase IV (KMG-IV): sequencing the most valuable type-strain genomes for metagenomic binning, comparative biology and taxonomic classification.</title>
        <authorList>
            <person name="Goeker M."/>
        </authorList>
    </citation>
    <scope>NUCLEOTIDE SEQUENCE [LARGE SCALE GENOMIC DNA]</scope>
    <source>
        <strain evidence="7 8">DSM 4006</strain>
    </source>
</reference>